<dbReference type="SUPFAM" id="SSF56349">
    <property type="entry name" value="DNA breaking-rejoining enzymes"/>
    <property type="match status" value="1"/>
</dbReference>
<evidence type="ECO:0000313" key="8">
    <source>
        <dbReference type="Proteomes" id="UP001075001"/>
    </source>
</evidence>
<accession>A0ABT6EC10</accession>
<dbReference type="PANTHER" id="PTHR30349">
    <property type="entry name" value="PHAGE INTEGRASE-RELATED"/>
    <property type="match status" value="1"/>
</dbReference>
<evidence type="ECO:0000256" key="4">
    <source>
        <dbReference type="PROSITE-ProRule" id="PRU01248"/>
    </source>
</evidence>
<evidence type="ECO:0000313" key="7">
    <source>
        <dbReference type="EMBL" id="MDG1642943.1"/>
    </source>
</evidence>
<dbReference type="PANTHER" id="PTHR30349:SF36">
    <property type="entry name" value="PROPHAGE INTEGRASE INTR-RELATED"/>
    <property type="match status" value="1"/>
</dbReference>
<sequence>MDKVTYPKGVENHGGTLRIWFTFKGKRVRESLGVPDTARNRKIAGELRTSVCFAIKMGSFDYVAQFPDSTNLKAFGLVNKEITVGELSQKWLSLKEMEVAKSSMVRYKSAVKNMLLRLDPGRQIATISREDVLIIRKELLTGYQVMRKGQKKPVKGCSVPTVNYYISIMSGICKFATENGYLQYNPFEGLSSLKRSKPLPDPLTRDEFIRLIEDGCLQRQIKNLWSLAVYTGMRHGEICGLSWEDIDLKAGTLMVRRNHTKGGEFTLPKTDAGTDRVIHLIKPAIEILKDQAELTRLGKQYQVEVKLREYGRSTIHPCTFVFNPQFTKRNNLAGYHYAVNSINKTWESAMRRAGLRYRKAYQSRHTYACWSLTAGANPSFVANQMGHANAQMVYQVYGTWMPENNAVQVALLNKQLTDFAPTMPQRASGR</sequence>
<dbReference type="InterPro" id="IPR022000">
    <property type="entry name" value="Min27-like_integrase_DNA_bind"/>
</dbReference>
<dbReference type="Pfam" id="PF12167">
    <property type="entry name" value="Arm-DNA-bind_2"/>
    <property type="match status" value="1"/>
</dbReference>
<dbReference type="Gene3D" id="1.10.150.130">
    <property type="match status" value="1"/>
</dbReference>
<reference evidence="7" key="1">
    <citation type="submission" date="2023-03" db="EMBL/GenBank/DDBJ databases">
        <title>identification of new KPC variant in Klebsiella huaxiensis from the Hospital Sewage Samples in China.</title>
        <authorList>
            <person name="Wu Y."/>
        </authorList>
    </citation>
    <scope>NUCLEOTIDE SEQUENCE</scope>
    <source>
        <strain evidence="7">ZR-9</strain>
    </source>
</reference>
<keyword evidence="8" id="KW-1185">Reference proteome</keyword>
<dbReference type="RefSeq" id="WP_267986022.1">
    <property type="nucleotide sequence ID" value="NZ_JAPQEX020000001.1"/>
</dbReference>
<evidence type="ECO:0000259" key="6">
    <source>
        <dbReference type="PROSITE" id="PS51900"/>
    </source>
</evidence>
<dbReference type="InterPro" id="IPR050090">
    <property type="entry name" value="Tyrosine_recombinase_XerCD"/>
</dbReference>
<keyword evidence="3" id="KW-0233">DNA recombination</keyword>
<evidence type="ECO:0000256" key="3">
    <source>
        <dbReference type="ARBA" id="ARBA00023172"/>
    </source>
</evidence>
<evidence type="ECO:0000259" key="5">
    <source>
        <dbReference type="PROSITE" id="PS51898"/>
    </source>
</evidence>
<evidence type="ECO:0000256" key="1">
    <source>
        <dbReference type="ARBA" id="ARBA00022908"/>
    </source>
</evidence>
<keyword evidence="2 4" id="KW-0238">DNA-binding</keyword>
<dbReference type="PROSITE" id="PS51900">
    <property type="entry name" value="CB"/>
    <property type="match status" value="1"/>
</dbReference>
<keyword evidence="1" id="KW-0229">DNA integration</keyword>
<dbReference type="Gene3D" id="1.10.443.10">
    <property type="entry name" value="Intergrase catalytic core"/>
    <property type="match status" value="1"/>
</dbReference>
<dbReference type="InterPro" id="IPR013762">
    <property type="entry name" value="Integrase-like_cat_sf"/>
</dbReference>
<dbReference type="InterPro" id="IPR010998">
    <property type="entry name" value="Integrase_recombinase_N"/>
</dbReference>
<comment type="caution">
    <text evidence="7">The sequence shown here is derived from an EMBL/GenBank/DDBJ whole genome shotgun (WGS) entry which is preliminary data.</text>
</comment>
<dbReference type="Proteomes" id="UP001075001">
    <property type="component" value="Unassembled WGS sequence"/>
</dbReference>
<gene>
    <name evidence="7" type="ORF">OXR69_013855</name>
</gene>
<dbReference type="InterPro" id="IPR044068">
    <property type="entry name" value="CB"/>
</dbReference>
<feature type="domain" description="Core-binding (CB)" evidence="6">
    <location>
        <begin position="82"/>
        <end position="177"/>
    </location>
</feature>
<protein>
    <submittedName>
        <fullName evidence="7">Site-specific integrase</fullName>
    </submittedName>
</protein>
<dbReference type="CDD" id="cd01189">
    <property type="entry name" value="INT_ICEBs1_C_like"/>
    <property type="match status" value="1"/>
</dbReference>
<dbReference type="InterPro" id="IPR011010">
    <property type="entry name" value="DNA_brk_join_enz"/>
</dbReference>
<evidence type="ECO:0000256" key="2">
    <source>
        <dbReference type="ARBA" id="ARBA00023125"/>
    </source>
</evidence>
<dbReference type="Pfam" id="PF00589">
    <property type="entry name" value="Phage_integrase"/>
    <property type="match status" value="1"/>
</dbReference>
<dbReference type="EMBL" id="JAPQEX020000001">
    <property type="protein sequence ID" value="MDG1642943.1"/>
    <property type="molecule type" value="Genomic_DNA"/>
</dbReference>
<feature type="domain" description="Tyr recombinase" evidence="5">
    <location>
        <begin position="198"/>
        <end position="410"/>
    </location>
</feature>
<dbReference type="PROSITE" id="PS51898">
    <property type="entry name" value="TYR_RECOMBINASE"/>
    <property type="match status" value="1"/>
</dbReference>
<dbReference type="InterPro" id="IPR002104">
    <property type="entry name" value="Integrase_catalytic"/>
</dbReference>
<organism evidence="7 8">
    <name type="scientific">Klebsiella huaxiensis</name>
    <dbReference type="NCBI Taxonomy" id="2153354"/>
    <lineage>
        <taxon>Bacteria</taxon>
        <taxon>Pseudomonadati</taxon>
        <taxon>Pseudomonadota</taxon>
        <taxon>Gammaproteobacteria</taxon>
        <taxon>Enterobacterales</taxon>
        <taxon>Enterobacteriaceae</taxon>
        <taxon>Klebsiella/Raoultella group</taxon>
        <taxon>Klebsiella</taxon>
    </lineage>
</organism>
<proteinExistence type="predicted"/>
<name>A0ABT6EC10_9ENTR</name>